<dbReference type="RefSeq" id="WP_014101635.1">
    <property type="nucleotide sequence ID" value="NC_016026.1"/>
</dbReference>
<evidence type="ECO:0000313" key="2">
    <source>
        <dbReference type="Proteomes" id="UP000009286"/>
    </source>
</evidence>
<reference evidence="1 2" key="1">
    <citation type="journal article" date="2011" name="BMC Genomics">
        <title>Genomic insights into an obligate epibiotic bacterial predator: Micavibrio aeruginosavorus ARL-13.</title>
        <authorList>
            <person name="Wang Z."/>
            <person name="Kadouri D."/>
            <person name="Wu M."/>
        </authorList>
    </citation>
    <scope>NUCLEOTIDE SEQUENCE [LARGE SCALE GENOMIC DNA]</scope>
    <source>
        <strain evidence="1 2">ARL-13</strain>
    </source>
</reference>
<organism evidence="1 2">
    <name type="scientific">Micavibrio aeruginosavorus (strain ARL-13)</name>
    <dbReference type="NCBI Taxonomy" id="856793"/>
    <lineage>
        <taxon>Bacteria</taxon>
        <taxon>Pseudomonadati</taxon>
        <taxon>Bdellovibrionota</taxon>
        <taxon>Bdellovibrionia</taxon>
        <taxon>Bdellovibrionales</taxon>
        <taxon>Pseudobdellovibrionaceae</taxon>
        <taxon>Micavibrio</taxon>
    </lineage>
</organism>
<dbReference type="Proteomes" id="UP000009286">
    <property type="component" value="Chromosome"/>
</dbReference>
<proteinExistence type="predicted"/>
<dbReference type="HOGENOM" id="CLU_658577_0_0_5"/>
<dbReference type="EMBL" id="CP002382">
    <property type="protein sequence ID" value="AEP08412.1"/>
    <property type="molecule type" value="Genomic_DNA"/>
</dbReference>
<dbReference type="STRING" id="856793.MICA_64"/>
<dbReference type="KEGG" id="mai:MICA_64"/>
<gene>
    <name evidence="1" type="ordered locus">MICA_64</name>
</gene>
<protein>
    <submittedName>
        <fullName evidence="1">Uncharacterized protein</fullName>
    </submittedName>
</protein>
<accession>G2KLH6</accession>
<name>G2KLH6_MICAA</name>
<keyword evidence="2" id="KW-1185">Reference proteome</keyword>
<evidence type="ECO:0000313" key="1">
    <source>
        <dbReference type="EMBL" id="AEP08412.1"/>
    </source>
</evidence>
<sequence>MEQYGWFEYEDAPWKIRNFKSGQELILKDVTFQKLPEEFLKKWASDNRAKLIRDLFPQPEYFEYSSELEFLYKDTEIEQILCFSIKYEKDKHRRFGITIDYNKIFETSPSYGLWRRIDDFFVDVALCWPEGVFDERPFGLIVIGAWYQGKWRSDVKRIFSGRKAGKREVVASYPIVEPHLEPLHSPAPQQWTYIDVAEPKAQASLKFCIDETYNIPFFSQDEQLVGFQERVPYLLRNDQKAAIFPALLEPNSHRGEDPDAHLYYTYVDEDVFFTFRSCLVYGLELSDCKNYGFRKLPPDPRFFASDALGAIGDSTYVSRFGSSCLSYFVWRRALNAIMDAWPNWKNSINFTVDGMARKIEIDPSINLPPNYGRQAYVGNFGPTITRGFCGGMVNNWYCLKFETPEMYENIKLVRLIG</sequence>
<dbReference type="AlphaFoldDB" id="G2KLH6"/>